<dbReference type="InterPro" id="IPR000742">
    <property type="entry name" value="EGF"/>
</dbReference>
<dbReference type="InterPro" id="IPR029787">
    <property type="entry name" value="Nucleotide_cyclase"/>
</dbReference>
<evidence type="ECO:0000256" key="16">
    <source>
        <dbReference type="ARBA" id="ARBA00023136"/>
    </source>
</evidence>
<dbReference type="FunFam" id="2.10.25.10:FF:000036">
    <property type="entry name" value="Integrin beta"/>
    <property type="match status" value="1"/>
</dbReference>
<feature type="region of interest" description="Disordered" evidence="22">
    <location>
        <begin position="1348"/>
        <end position="1374"/>
    </location>
</feature>
<evidence type="ECO:0000256" key="1">
    <source>
        <dbReference type="ARBA" id="ARBA00004479"/>
    </source>
</evidence>
<feature type="binding site" evidence="21">
    <location>
        <position position="1426"/>
    </location>
    <ligand>
        <name>ATP</name>
        <dbReference type="ChEBI" id="CHEBI:30616"/>
    </ligand>
</feature>
<comment type="catalytic activity">
    <reaction evidence="20">
        <text>L-seryl-[protein] + ATP = O-phospho-L-seryl-[protein] + ADP + H(+)</text>
        <dbReference type="Rhea" id="RHEA:17989"/>
        <dbReference type="Rhea" id="RHEA-COMP:9863"/>
        <dbReference type="Rhea" id="RHEA-COMP:11604"/>
        <dbReference type="ChEBI" id="CHEBI:15378"/>
        <dbReference type="ChEBI" id="CHEBI:29999"/>
        <dbReference type="ChEBI" id="CHEBI:30616"/>
        <dbReference type="ChEBI" id="CHEBI:83421"/>
        <dbReference type="ChEBI" id="CHEBI:456216"/>
        <dbReference type="EC" id="2.7.11.1"/>
    </reaction>
</comment>
<keyword evidence="15" id="KW-0401">Integrin</keyword>
<dbReference type="PRINTS" id="PR00109">
    <property type="entry name" value="TYRKINASE"/>
</dbReference>
<dbReference type="STRING" id="1257118.L8GK64"/>
<evidence type="ECO:0000256" key="21">
    <source>
        <dbReference type="PROSITE-ProRule" id="PRU10141"/>
    </source>
</evidence>
<feature type="compositionally biased region" description="Low complexity" evidence="22">
    <location>
        <begin position="1109"/>
        <end position="1119"/>
    </location>
</feature>
<feature type="region of interest" description="Disordered" evidence="22">
    <location>
        <begin position="1077"/>
        <end position="1139"/>
    </location>
</feature>
<comment type="similarity">
    <text evidence="2">Belongs to the protein kinase superfamily. TKL Ser/Thr protein kinase family.</text>
</comment>
<evidence type="ECO:0000313" key="27">
    <source>
        <dbReference type="Proteomes" id="UP000011083"/>
    </source>
</evidence>
<feature type="compositionally biased region" description="Low complexity" evidence="22">
    <location>
        <begin position="1077"/>
        <end position="1093"/>
    </location>
</feature>
<dbReference type="GO" id="GO:0005524">
    <property type="term" value="F:ATP binding"/>
    <property type="evidence" value="ECO:0007669"/>
    <property type="project" value="UniProtKB-UniRule"/>
</dbReference>
<dbReference type="InterPro" id="IPR011009">
    <property type="entry name" value="Kinase-like_dom_sf"/>
</dbReference>
<name>L8GK64_ACACF</name>
<evidence type="ECO:0000313" key="26">
    <source>
        <dbReference type="EMBL" id="ELR13224.1"/>
    </source>
</evidence>
<evidence type="ECO:0000256" key="5">
    <source>
        <dbReference type="ARBA" id="ARBA00022527"/>
    </source>
</evidence>
<dbReference type="GeneID" id="14913726"/>
<keyword evidence="13 21" id="KW-0067">ATP-binding</keyword>
<feature type="chain" id="PRO_5003989601" description="non-specific serine/threonine protein kinase" evidence="24">
    <location>
        <begin position="39"/>
        <end position="1657"/>
    </location>
</feature>
<organism evidence="26 27">
    <name type="scientific">Acanthamoeba castellanii (strain ATCC 30010 / Neff)</name>
    <dbReference type="NCBI Taxonomy" id="1257118"/>
    <lineage>
        <taxon>Eukaryota</taxon>
        <taxon>Amoebozoa</taxon>
        <taxon>Discosea</taxon>
        <taxon>Longamoebia</taxon>
        <taxon>Centramoebida</taxon>
        <taxon>Acanthamoebidae</taxon>
        <taxon>Acanthamoeba</taxon>
    </lineage>
</organism>
<keyword evidence="17" id="KW-1015">Disulfide bond</keyword>
<evidence type="ECO:0000256" key="4">
    <source>
        <dbReference type="ARBA" id="ARBA00012513"/>
    </source>
</evidence>
<dbReference type="SUPFAM" id="SSF57196">
    <property type="entry name" value="EGF/Laminin"/>
    <property type="match status" value="1"/>
</dbReference>
<dbReference type="PROSITE" id="PS00022">
    <property type="entry name" value="EGF_1"/>
    <property type="match status" value="1"/>
</dbReference>
<keyword evidence="6" id="KW-0245">EGF-like domain</keyword>
<evidence type="ECO:0000256" key="10">
    <source>
        <dbReference type="ARBA" id="ARBA00022737"/>
    </source>
</evidence>
<evidence type="ECO:0000256" key="17">
    <source>
        <dbReference type="ARBA" id="ARBA00023157"/>
    </source>
</evidence>
<evidence type="ECO:0000256" key="23">
    <source>
        <dbReference type="SAM" id="Phobius"/>
    </source>
</evidence>
<evidence type="ECO:0000256" key="14">
    <source>
        <dbReference type="ARBA" id="ARBA00022989"/>
    </source>
</evidence>
<dbReference type="KEGG" id="acan:ACA1_100610"/>
<feature type="domain" description="Protein kinase" evidence="25">
    <location>
        <begin position="805"/>
        <end position="1070"/>
    </location>
</feature>
<keyword evidence="8 23" id="KW-0812">Transmembrane</keyword>
<dbReference type="PANTHER" id="PTHR44329:SF298">
    <property type="entry name" value="MIXED LINEAGE KINASE DOMAIN-LIKE PROTEIN"/>
    <property type="match status" value="1"/>
</dbReference>
<dbReference type="SUPFAM" id="SSF55073">
    <property type="entry name" value="Nucleotide cyclase"/>
    <property type="match status" value="1"/>
</dbReference>
<evidence type="ECO:0000256" key="6">
    <source>
        <dbReference type="ARBA" id="ARBA00022536"/>
    </source>
</evidence>
<dbReference type="Pfam" id="PF23106">
    <property type="entry name" value="EGF_Teneurin"/>
    <property type="match status" value="1"/>
</dbReference>
<evidence type="ECO:0000256" key="9">
    <source>
        <dbReference type="ARBA" id="ARBA00022729"/>
    </source>
</evidence>
<gene>
    <name evidence="26" type="ORF">ACA1_100610</name>
</gene>
<accession>L8GK64</accession>
<dbReference type="GO" id="GO:0016020">
    <property type="term" value="C:membrane"/>
    <property type="evidence" value="ECO:0007669"/>
    <property type="project" value="UniProtKB-SubCell"/>
</dbReference>
<evidence type="ECO:0000256" key="20">
    <source>
        <dbReference type="ARBA" id="ARBA00048679"/>
    </source>
</evidence>
<dbReference type="SMART" id="SM00220">
    <property type="entry name" value="S_TKc"/>
    <property type="match status" value="2"/>
</dbReference>
<evidence type="ECO:0000256" key="7">
    <source>
        <dbReference type="ARBA" id="ARBA00022679"/>
    </source>
</evidence>
<dbReference type="FunFam" id="3.30.200.20:FF:000060">
    <property type="entry name" value="Serine/threonine-protein kinase isoform 1"/>
    <property type="match status" value="1"/>
</dbReference>
<dbReference type="CDD" id="cd13999">
    <property type="entry name" value="STKc_MAP3K-like"/>
    <property type="match status" value="2"/>
</dbReference>
<keyword evidence="11 21" id="KW-0547">Nucleotide-binding</keyword>
<feature type="compositionally biased region" description="Acidic residues" evidence="22">
    <location>
        <begin position="1364"/>
        <end position="1373"/>
    </location>
</feature>
<feature type="signal peptide" evidence="24">
    <location>
        <begin position="1"/>
        <end position="38"/>
    </location>
</feature>
<keyword evidence="12 26" id="KW-0418">Kinase</keyword>
<evidence type="ECO:0000259" key="25">
    <source>
        <dbReference type="PROSITE" id="PS50011"/>
    </source>
</evidence>
<feature type="transmembrane region" description="Helical" evidence="23">
    <location>
        <begin position="763"/>
        <end position="787"/>
    </location>
</feature>
<dbReference type="VEuPathDB" id="AmoebaDB:ACA1_100610"/>
<dbReference type="Gene3D" id="1.10.510.10">
    <property type="entry name" value="Transferase(Phosphotransferase) domain 1"/>
    <property type="match status" value="2"/>
</dbReference>
<dbReference type="Gene3D" id="3.30.70.1230">
    <property type="entry name" value="Nucleotide cyclase"/>
    <property type="match status" value="1"/>
</dbReference>
<evidence type="ECO:0000256" key="19">
    <source>
        <dbReference type="ARBA" id="ARBA00047899"/>
    </source>
</evidence>
<dbReference type="InterPro" id="IPR051681">
    <property type="entry name" value="Ser/Thr_Kinases-Pseudokinases"/>
</dbReference>
<dbReference type="InterPro" id="IPR017441">
    <property type="entry name" value="Protein_kinase_ATP_BS"/>
</dbReference>
<keyword evidence="5" id="KW-0723">Serine/threonine-protein kinase</keyword>
<dbReference type="PROSITE" id="PS50011">
    <property type="entry name" value="PROTEIN_KINASE_DOM"/>
    <property type="match status" value="2"/>
</dbReference>
<evidence type="ECO:0000256" key="3">
    <source>
        <dbReference type="ARBA" id="ARBA00007449"/>
    </source>
</evidence>
<keyword evidence="7" id="KW-0808">Transferase</keyword>
<keyword evidence="16 23" id="KW-0472">Membrane</keyword>
<dbReference type="InterPro" id="IPR000719">
    <property type="entry name" value="Prot_kinase_dom"/>
</dbReference>
<evidence type="ECO:0000256" key="22">
    <source>
        <dbReference type="SAM" id="MobiDB-lite"/>
    </source>
</evidence>
<dbReference type="PANTHER" id="PTHR44329">
    <property type="entry name" value="SERINE/THREONINE-PROTEIN KINASE TNNI3K-RELATED"/>
    <property type="match status" value="1"/>
</dbReference>
<dbReference type="RefSeq" id="XP_004335237.1">
    <property type="nucleotide sequence ID" value="XM_004335189.1"/>
</dbReference>
<evidence type="ECO:0000256" key="8">
    <source>
        <dbReference type="ARBA" id="ARBA00022692"/>
    </source>
</evidence>
<dbReference type="OrthoDB" id="4062651at2759"/>
<dbReference type="GO" id="GO:0007229">
    <property type="term" value="P:integrin-mediated signaling pathway"/>
    <property type="evidence" value="ECO:0007669"/>
    <property type="project" value="UniProtKB-KW"/>
</dbReference>
<keyword evidence="18" id="KW-0325">Glycoprotein</keyword>
<proteinExistence type="inferred from homology"/>
<sequence length="1657" mass="179176">MAPSTSLSSSSSWWTSALATVALALLVTLSGGPRGCAANNIYGSGAINVQEVFASLTKLYRYDRDRVLITFQTSTIPQALAKYTAGELDFFISDVGLSAAQLSPFNGIQIPMMGTPLVVAFNLPGFGVGDNLVMDRETLARIWKGDIRQWDHEDIAQWNEGVTLPSLNISMTYWSPSTSALGYTAVFKTALSRFSPAFAAALAAANNALEQMEPSLGPNKWAFAGDPFETGDKRINLTAATPGMMTYMERQKADAMGLPYIRLINRAGKTVDGSPAAVQAAMDQFSDLINNGTLVIDVVDSNGTDAWPMSYISYLTLSKTISPTTGGCSRASNMLLFLSWTQLNEAVADVFVENQFAPLTNPYRRRLINELYTITCQGTPVLTTPVLLGIGEEIDLMGDWTQEFQTESFAIKHFEATSAQAIEQMRLGDTDYAVSYTWSPTTVDVTPTSKRDVEDSDILGIPAVAYALVPAYFVSNLSSQPSLVMTLDVLASVFAGLVTQWNDTAIAALNPSVAAYLPYHAIRLVVGCDNTSTVDSMLTQAFAGLANGASAIAGYQAVACTSDPVAAISAADYSLGVWFSTQVITQVRNVKAASLVNPANTVVSANQTCILAAVLDFAANTTALHLVNGPGRLSWPLVGYAVLTIYAQAPGDYSTAQGLLDWVYWTQTSTQASTVANNYNLAVPGLVPEVRRRTINTLASVQSTSTGAYVFSLQACVINGTICSDRGSCVGGQCSCAAGWTGDHCQFAHSAAGSSSSDVLAPVLGSVLPAIALLVVIAIVIIVVLLVTMRRRKIHDDWEIAYEELDVGDMLGRGGFGEVYKAKWKGSEVAVKVVGAGTISKDGRDRFVNEARIMSHLRHPNVVLFMAASTKPPKMCIVMEFMALGSLYDLLHNELIPEIPLVLKVKMIHQAAKGMHFLHSSGIAHRDLKSLNLLLDNKWNVKVSDFGLTSFKESLGKGRGGNGSATVEGSVPWMAPEVLEEANEVSHELADLYSYGIIMWEVLTRSQPYAGLAPAAIAVGVIRSDLRPKLPSDLVEAEAGYVELMQACWSRDPTMRPSFDHIMSQLKTLIELSSGGSSHISGTTSGSSSSSSSLPVVRRGPGQALVRDGSSVSGSSNASNEHRSGGSSSGGRPDVVARHSVAPRRDVTFVVCDLARCNESWQSNPAGTAKAVTRYGRLVRKLVAPSEADETRHAKHAGGYVFSRSSLHSGGTYLVAFGSPLRAASFALELQQAVRDGKWPKDVPRLNSRVAVHHRPGPCRAPVDDLTRTGYEPAQYKEACELNLRCPPGRVACSPDFRAVVLALLDEQPSAQSPGRVRRTTPRKNTNVMLNDAQFTFRWRGDDVYSLESGDDTASNHSGSHNGDDDDDNDGEVWDERLDQGMGLCSSNWCPWIIDRRKITTGVEVGRGNYGQVSEGTYDGRRVAVKQLYKGRLDDAAMVKMRKEAALLSDIDHPHVVKLIGLSIAEGGSPMLVMELMPRGSLRDLLSNRSVKLTWSRRLRMLRDAALGIAHLHERGVLHRDIKSSNLLVDDDWSVKVGDFGFATAKQDNGTMTRCGTPCWTAPEIISDSFKHSEKADVYSFSIVMWEVLTRETPYHNKNMTTVAMDVISGERPPVPADCPKTYADLMERAWNGKPSKRPDMEEIIMFLNAEADGVDV</sequence>
<evidence type="ECO:0000256" key="18">
    <source>
        <dbReference type="ARBA" id="ARBA00023180"/>
    </source>
</evidence>
<dbReference type="GO" id="GO:0004674">
    <property type="term" value="F:protein serine/threonine kinase activity"/>
    <property type="evidence" value="ECO:0007669"/>
    <property type="project" value="UniProtKB-KW"/>
</dbReference>
<comment type="similarity">
    <text evidence="3">Belongs to the integrin beta chain family.</text>
</comment>
<dbReference type="Proteomes" id="UP000011083">
    <property type="component" value="Unassembled WGS sequence"/>
</dbReference>
<evidence type="ECO:0000256" key="2">
    <source>
        <dbReference type="ARBA" id="ARBA00005843"/>
    </source>
</evidence>
<protein>
    <recommendedName>
        <fullName evidence="4">non-specific serine/threonine protein kinase</fullName>
        <ecNumber evidence="4">2.7.11.1</ecNumber>
    </recommendedName>
</protein>
<feature type="domain" description="Protein kinase" evidence="25">
    <location>
        <begin position="1399"/>
        <end position="1648"/>
    </location>
</feature>
<dbReference type="InterPro" id="IPR008271">
    <property type="entry name" value="Ser/Thr_kinase_AS"/>
</dbReference>
<dbReference type="PROSITE" id="PS01186">
    <property type="entry name" value="EGF_2"/>
    <property type="match status" value="1"/>
</dbReference>
<dbReference type="PROSITE" id="PS00107">
    <property type="entry name" value="PROTEIN_KINASE_ATP"/>
    <property type="match status" value="2"/>
</dbReference>
<comment type="subcellular location">
    <subcellularLocation>
        <location evidence="1">Membrane</location>
        <topology evidence="1">Single-pass type I membrane protein</topology>
    </subcellularLocation>
</comment>
<evidence type="ECO:0000256" key="15">
    <source>
        <dbReference type="ARBA" id="ARBA00023037"/>
    </source>
</evidence>
<dbReference type="PROSITE" id="PS00108">
    <property type="entry name" value="PROTEIN_KINASE_ST"/>
    <property type="match status" value="2"/>
</dbReference>
<dbReference type="SUPFAM" id="SSF53850">
    <property type="entry name" value="Periplasmic binding protein-like II"/>
    <property type="match status" value="2"/>
</dbReference>
<dbReference type="Gene3D" id="3.40.190.10">
    <property type="entry name" value="Periplasmic binding protein-like II"/>
    <property type="match status" value="4"/>
</dbReference>
<dbReference type="InterPro" id="IPR024370">
    <property type="entry name" value="PBP_domain"/>
</dbReference>
<dbReference type="EMBL" id="KB008097">
    <property type="protein sequence ID" value="ELR13224.1"/>
    <property type="molecule type" value="Genomic_DNA"/>
</dbReference>
<dbReference type="CDD" id="cd00054">
    <property type="entry name" value="EGF_CA"/>
    <property type="match status" value="1"/>
</dbReference>
<keyword evidence="14 23" id="KW-1133">Transmembrane helix</keyword>
<dbReference type="InterPro" id="IPR001245">
    <property type="entry name" value="Ser-Thr/Tyr_kinase_cat_dom"/>
</dbReference>
<dbReference type="SUPFAM" id="SSF56112">
    <property type="entry name" value="Protein kinase-like (PK-like)"/>
    <property type="match status" value="2"/>
</dbReference>
<keyword evidence="27" id="KW-1185">Reference proteome</keyword>
<evidence type="ECO:0000256" key="12">
    <source>
        <dbReference type="ARBA" id="ARBA00022777"/>
    </source>
</evidence>
<dbReference type="Pfam" id="PF12849">
    <property type="entry name" value="PBP_like_2"/>
    <property type="match status" value="1"/>
</dbReference>
<comment type="catalytic activity">
    <reaction evidence="19">
        <text>L-threonyl-[protein] + ATP = O-phospho-L-threonyl-[protein] + ADP + H(+)</text>
        <dbReference type="Rhea" id="RHEA:46608"/>
        <dbReference type="Rhea" id="RHEA-COMP:11060"/>
        <dbReference type="Rhea" id="RHEA-COMP:11605"/>
        <dbReference type="ChEBI" id="CHEBI:15378"/>
        <dbReference type="ChEBI" id="CHEBI:30013"/>
        <dbReference type="ChEBI" id="CHEBI:30616"/>
        <dbReference type="ChEBI" id="CHEBI:61977"/>
        <dbReference type="ChEBI" id="CHEBI:456216"/>
        <dbReference type="EC" id="2.7.11.1"/>
    </reaction>
</comment>
<keyword evidence="10" id="KW-0677">Repeat</keyword>
<dbReference type="Gene3D" id="2.10.25.10">
    <property type="entry name" value="Laminin"/>
    <property type="match status" value="1"/>
</dbReference>
<evidence type="ECO:0000256" key="11">
    <source>
        <dbReference type="ARBA" id="ARBA00022741"/>
    </source>
</evidence>
<feature type="binding site" evidence="21">
    <location>
        <position position="832"/>
    </location>
    <ligand>
        <name>ATP</name>
        <dbReference type="ChEBI" id="CHEBI:30616"/>
    </ligand>
</feature>
<evidence type="ECO:0000256" key="13">
    <source>
        <dbReference type="ARBA" id="ARBA00022840"/>
    </source>
</evidence>
<evidence type="ECO:0000256" key="24">
    <source>
        <dbReference type="SAM" id="SignalP"/>
    </source>
</evidence>
<dbReference type="EC" id="2.7.11.1" evidence="4"/>
<keyword evidence="9 24" id="KW-0732">Signal</keyword>
<dbReference type="Pfam" id="PF07714">
    <property type="entry name" value="PK_Tyr_Ser-Thr"/>
    <property type="match status" value="2"/>
</dbReference>
<reference evidence="26 27" key="1">
    <citation type="journal article" date="2013" name="Genome Biol.">
        <title>Genome of Acanthamoeba castellanii highlights extensive lateral gene transfer and early evolution of tyrosine kinase signaling.</title>
        <authorList>
            <person name="Clarke M."/>
            <person name="Lohan A.J."/>
            <person name="Liu B."/>
            <person name="Lagkouvardos I."/>
            <person name="Roy S."/>
            <person name="Zafar N."/>
            <person name="Bertelli C."/>
            <person name="Schilde C."/>
            <person name="Kianianmomeni A."/>
            <person name="Burglin T.R."/>
            <person name="Frech C."/>
            <person name="Turcotte B."/>
            <person name="Kopec K.O."/>
            <person name="Synnott J.M."/>
            <person name="Choo C."/>
            <person name="Paponov I."/>
            <person name="Finkler A."/>
            <person name="Soon Heng Tan C."/>
            <person name="Hutchins A.P."/>
            <person name="Weinmeier T."/>
            <person name="Rattei T."/>
            <person name="Chu J.S."/>
            <person name="Gimenez G."/>
            <person name="Irimia M."/>
            <person name="Rigden D.J."/>
            <person name="Fitzpatrick D.A."/>
            <person name="Lorenzo-Morales J."/>
            <person name="Bateman A."/>
            <person name="Chiu C.H."/>
            <person name="Tang P."/>
            <person name="Hegemann P."/>
            <person name="Fromm H."/>
            <person name="Raoult D."/>
            <person name="Greub G."/>
            <person name="Miranda-Saavedra D."/>
            <person name="Chen N."/>
            <person name="Nash P."/>
            <person name="Ginger M.L."/>
            <person name="Horn M."/>
            <person name="Schaap P."/>
            <person name="Caler L."/>
            <person name="Loftus B."/>
        </authorList>
    </citation>
    <scope>NUCLEOTIDE SEQUENCE [LARGE SCALE GENOMIC DNA]</scope>
    <source>
        <strain evidence="26 27">Neff</strain>
    </source>
</reference>